<accession>Q7U7W4</accession>
<evidence type="ECO:0000313" key="1">
    <source>
        <dbReference type="EMBL" id="CAE07381.1"/>
    </source>
</evidence>
<dbReference type="KEGG" id="syw:SYNW0866"/>
<dbReference type="AlphaFoldDB" id="Q7U7W4"/>
<dbReference type="InterPro" id="IPR022240">
    <property type="entry name" value="DUF3764"/>
</dbReference>
<dbReference type="eggNOG" id="ENOG503235D">
    <property type="taxonomic scope" value="Bacteria"/>
</dbReference>
<gene>
    <name evidence="1" type="ordered locus">SYNW0866</name>
</gene>
<name>Q7U7W4_PARMW</name>
<dbReference type="EMBL" id="BX569691">
    <property type="protein sequence ID" value="CAE07381.1"/>
    <property type="molecule type" value="Genomic_DNA"/>
</dbReference>
<keyword evidence="2" id="KW-1185">Reference proteome</keyword>
<sequence>MGALPTTVIRSGRWFFRTMETHVLTFSITKPFVEWARFYDQSAPFQRAAGITSLYRGVSKDDPSKVCAVMQALPGVMEQFIEDNTELIVSSGHVLESTVSQVFLAG</sequence>
<organism evidence="1 2">
    <name type="scientific">Parasynechococcus marenigrum (strain WH8102)</name>
    <dbReference type="NCBI Taxonomy" id="84588"/>
    <lineage>
        <taxon>Bacteria</taxon>
        <taxon>Bacillati</taxon>
        <taxon>Cyanobacteriota</taxon>
        <taxon>Cyanophyceae</taxon>
        <taxon>Synechococcales</taxon>
        <taxon>Prochlorococcaceae</taxon>
        <taxon>Parasynechococcus</taxon>
        <taxon>Parasynechococcus marenigrum</taxon>
    </lineage>
</organism>
<dbReference type="HOGENOM" id="CLU_164832_0_0_3"/>
<dbReference type="Pfam" id="PF12594">
    <property type="entry name" value="DUF3764"/>
    <property type="match status" value="1"/>
</dbReference>
<protein>
    <submittedName>
        <fullName evidence="1">Conserved hypothetical</fullName>
    </submittedName>
</protein>
<reference evidence="1 2" key="1">
    <citation type="journal article" date="2003" name="Nature">
        <title>The genome of a motile marine Synechococcus.</title>
        <authorList>
            <person name="Palenik B."/>
            <person name="Brahamsha B."/>
            <person name="Larimer F."/>
            <person name="Land M."/>
            <person name="Hauser L."/>
            <person name="Chain P."/>
            <person name="Lamerdin J."/>
            <person name="Regala W."/>
            <person name="Allen E.A."/>
            <person name="McCarren J."/>
            <person name="Paulsen I."/>
            <person name="Dufresne A."/>
            <person name="Partensky F."/>
            <person name="Webb E."/>
            <person name="Waterbury J."/>
        </authorList>
    </citation>
    <scope>NUCLEOTIDE SEQUENCE [LARGE SCALE GENOMIC DNA]</scope>
    <source>
        <strain evidence="1 2">WH8102</strain>
    </source>
</reference>
<proteinExistence type="predicted"/>
<dbReference type="STRING" id="84588.SYNW0866"/>
<evidence type="ECO:0000313" key="2">
    <source>
        <dbReference type="Proteomes" id="UP000001422"/>
    </source>
</evidence>
<dbReference type="Proteomes" id="UP000001422">
    <property type="component" value="Chromosome"/>
</dbReference>